<name>A0ABR1VET4_9PEZI</name>
<feature type="transmembrane region" description="Helical" evidence="10">
    <location>
        <begin position="388"/>
        <end position="406"/>
    </location>
</feature>
<proteinExistence type="inferred from homology"/>
<keyword evidence="2 8" id="KW-0813">Transport</keyword>
<feature type="transmembrane region" description="Helical" evidence="10">
    <location>
        <begin position="120"/>
        <end position="141"/>
    </location>
</feature>
<sequence>MNDAAELNNNIDSQAQAVDGSSQRDKHVLANNKNSRWWFASSAFPMIAGTLGPVASAFSICALVQYWRKHILPGSDVTKAVFDLRDPIWLTVINAIQLIIAIISNIFLLLNMAKRVRFSVAQPITIVGWYISAILLVALTSTASGSLGVVQPEIEYVWSQAFYYGIFAAILYFIVASLMVVTVWGAQSGHYRKDFELSVSQRTLMLQTILFLMYLLVGALVFSKIEEGWDYLDAVYWADVTLFTVGYGDFSPLSTLGRALLIPLCAGGRYQPWFGDWFDPELDAGPRKAPAGRADVGEGETAAPSSRQKEFELMRKIQNKASNRRRWTAMAVSLSTWLVLWLVGAKVFQECERPYQGWSYFDAFYFCFTGLTTIGYGDLTPVSNSGKAFFVFWSLLALPTMTVLISNAGTPWSKAIVGGLLKNVKIEERPPGFLGAAQPANSDEDEDEDDEDEDEDEDEDDIESDDSAEHGAGNASGGLPSNKANEQESPSTSTFSDLARGGKQNPTKAQKPPPPRSNTGNDDGLALAGRVESIAREDFPSELPTTRSEYHLVLIDEIARVTKHLQHSPPRKYTFKEWAWYLRLMGEDESSAETHKRPSRKLEKGKNNMKDNKSKDVISQHQQTGGGDSFQVSQGGPGPPSSSSSEQQPFTEPMGAERPSSPNADYGNKWSWVGHRSPLMDTREEAEWILDRLEQRLRAELLAVVEEKRGQRGVQEAAAYERKHEYHPKKKSTVVIGGD</sequence>
<feature type="compositionally biased region" description="Polar residues" evidence="9">
    <location>
        <begin position="482"/>
        <end position="496"/>
    </location>
</feature>
<feature type="transmembrane region" description="Helical" evidence="10">
    <location>
        <begin position="43"/>
        <end position="67"/>
    </location>
</feature>
<dbReference type="Gene3D" id="1.10.287.70">
    <property type="match status" value="2"/>
</dbReference>
<feature type="transmembrane region" description="Helical" evidence="10">
    <location>
        <begin position="204"/>
        <end position="222"/>
    </location>
</feature>
<evidence type="ECO:0000259" key="11">
    <source>
        <dbReference type="Pfam" id="PF07885"/>
    </source>
</evidence>
<feature type="domain" description="Potassium channel" evidence="11">
    <location>
        <begin position="337"/>
        <end position="409"/>
    </location>
</feature>
<evidence type="ECO:0000313" key="12">
    <source>
        <dbReference type="EMBL" id="KAK8069687.1"/>
    </source>
</evidence>
<evidence type="ECO:0000256" key="10">
    <source>
        <dbReference type="SAM" id="Phobius"/>
    </source>
</evidence>
<evidence type="ECO:0000256" key="1">
    <source>
        <dbReference type="ARBA" id="ARBA00004141"/>
    </source>
</evidence>
<dbReference type="GeneID" id="92090775"/>
<feature type="compositionally biased region" description="Acidic residues" evidence="9">
    <location>
        <begin position="442"/>
        <end position="466"/>
    </location>
</feature>
<dbReference type="SUPFAM" id="SSF81324">
    <property type="entry name" value="Voltage-gated potassium channels"/>
    <property type="match status" value="2"/>
</dbReference>
<dbReference type="PANTHER" id="PTHR11003">
    <property type="entry name" value="POTASSIUM CHANNEL, SUBFAMILY K"/>
    <property type="match status" value="1"/>
</dbReference>
<evidence type="ECO:0000256" key="6">
    <source>
        <dbReference type="ARBA" id="ARBA00023136"/>
    </source>
</evidence>
<dbReference type="GO" id="GO:0034220">
    <property type="term" value="P:monoatomic ion transmembrane transport"/>
    <property type="evidence" value="ECO:0007669"/>
    <property type="project" value="UniProtKB-KW"/>
</dbReference>
<evidence type="ECO:0000256" key="9">
    <source>
        <dbReference type="SAM" id="MobiDB-lite"/>
    </source>
</evidence>
<feature type="transmembrane region" description="Helical" evidence="10">
    <location>
        <begin position="357"/>
        <end position="376"/>
    </location>
</feature>
<evidence type="ECO:0000256" key="7">
    <source>
        <dbReference type="ARBA" id="ARBA00023303"/>
    </source>
</evidence>
<comment type="subcellular location">
    <subcellularLocation>
        <location evidence="1">Membrane</location>
        <topology evidence="1">Multi-pass membrane protein</topology>
    </subcellularLocation>
</comment>
<dbReference type="InterPro" id="IPR013099">
    <property type="entry name" value="K_chnl_dom"/>
</dbReference>
<keyword evidence="3 8" id="KW-0812">Transmembrane</keyword>
<dbReference type="RefSeq" id="XP_066716981.1">
    <property type="nucleotide sequence ID" value="XM_066857712.1"/>
</dbReference>
<dbReference type="PRINTS" id="PR01333">
    <property type="entry name" value="2POREKCHANEL"/>
</dbReference>
<keyword evidence="5 8" id="KW-0406">Ion transport</keyword>
<gene>
    <name evidence="12" type="ORF">PG994_006303</name>
</gene>
<feature type="region of interest" description="Disordered" evidence="9">
    <location>
        <begin position="587"/>
        <end position="666"/>
    </location>
</feature>
<feature type="transmembrane region" description="Helical" evidence="10">
    <location>
        <begin position="87"/>
        <end position="108"/>
    </location>
</feature>
<feature type="transmembrane region" description="Helical" evidence="10">
    <location>
        <begin position="327"/>
        <end position="345"/>
    </location>
</feature>
<accession>A0ABR1VET4</accession>
<organism evidence="12 13">
    <name type="scientific">Apiospora phragmitis</name>
    <dbReference type="NCBI Taxonomy" id="2905665"/>
    <lineage>
        <taxon>Eukaryota</taxon>
        <taxon>Fungi</taxon>
        <taxon>Dikarya</taxon>
        <taxon>Ascomycota</taxon>
        <taxon>Pezizomycotina</taxon>
        <taxon>Sordariomycetes</taxon>
        <taxon>Xylariomycetidae</taxon>
        <taxon>Amphisphaeriales</taxon>
        <taxon>Apiosporaceae</taxon>
        <taxon>Apiospora</taxon>
    </lineage>
</organism>
<dbReference type="InterPro" id="IPR003280">
    <property type="entry name" value="2pore_dom_K_chnl"/>
</dbReference>
<keyword evidence="13" id="KW-1185">Reference proteome</keyword>
<feature type="region of interest" description="Disordered" evidence="9">
    <location>
        <begin position="431"/>
        <end position="525"/>
    </location>
</feature>
<dbReference type="PANTHER" id="PTHR11003:SF301">
    <property type="entry name" value="POTASSIUM CHANNEL PROTEIN"/>
    <property type="match status" value="1"/>
</dbReference>
<comment type="caution">
    <text evidence="12">The sequence shown here is derived from an EMBL/GenBank/DDBJ whole genome shotgun (WGS) entry which is preliminary data.</text>
</comment>
<feature type="compositionally biased region" description="Basic and acidic residues" evidence="9">
    <location>
        <begin position="592"/>
        <end position="618"/>
    </location>
</feature>
<evidence type="ECO:0000256" key="3">
    <source>
        <dbReference type="ARBA" id="ARBA00022692"/>
    </source>
</evidence>
<keyword evidence="7 8" id="KW-0407">Ion channel</keyword>
<dbReference type="EMBL" id="JAQQWL010000006">
    <property type="protein sequence ID" value="KAK8069687.1"/>
    <property type="molecule type" value="Genomic_DNA"/>
</dbReference>
<feature type="transmembrane region" description="Helical" evidence="10">
    <location>
        <begin position="161"/>
        <end position="184"/>
    </location>
</feature>
<dbReference type="Pfam" id="PF07885">
    <property type="entry name" value="Ion_trans_2"/>
    <property type="match status" value="2"/>
</dbReference>
<keyword evidence="4 10" id="KW-1133">Transmembrane helix</keyword>
<protein>
    <submittedName>
        <fullName evidence="12">Two-pore potassium channel 4</fullName>
    </submittedName>
</protein>
<evidence type="ECO:0000313" key="13">
    <source>
        <dbReference type="Proteomes" id="UP001480595"/>
    </source>
</evidence>
<comment type="similarity">
    <text evidence="8">Belongs to the two pore domain potassium channel (TC 1.A.1.8) family.</text>
</comment>
<dbReference type="Proteomes" id="UP001480595">
    <property type="component" value="Unassembled WGS sequence"/>
</dbReference>
<evidence type="ECO:0000256" key="4">
    <source>
        <dbReference type="ARBA" id="ARBA00022989"/>
    </source>
</evidence>
<evidence type="ECO:0000256" key="2">
    <source>
        <dbReference type="ARBA" id="ARBA00022448"/>
    </source>
</evidence>
<evidence type="ECO:0000256" key="8">
    <source>
        <dbReference type="RuleBase" id="RU003857"/>
    </source>
</evidence>
<evidence type="ECO:0000256" key="5">
    <source>
        <dbReference type="ARBA" id="ARBA00023065"/>
    </source>
</evidence>
<reference evidence="12 13" key="1">
    <citation type="submission" date="2023-01" db="EMBL/GenBank/DDBJ databases">
        <title>Analysis of 21 Apiospora genomes using comparative genomics revels a genus with tremendous synthesis potential of carbohydrate active enzymes and secondary metabolites.</title>
        <authorList>
            <person name="Sorensen T."/>
        </authorList>
    </citation>
    <scope>NUCLEOTIDE SEQUENCE [LARGE SCALE GENOMIC DNA]</scope>
    <source>
        <strain evidence="12 13">CBS 135458</strain>
    </source>
</reference>
<feature type="domain" description="Potassium channel" evidence="11">
    <location>
        <begin position="211"/>
        <end position="262"/>
    </location>
</feature>
<keyword evidence="6 10" id="KW-0472">Membrane</keyword>